<dbReference type="SUPFAM" id="SSF82607">
    <property type="entry name" value="YbaB-like"/>
    <property type="match status" value="1"/>
</dbReference>
<dbReference type="Pfam" id="PF02575">
    <property type="entry name" value="YbaB_DNA_bd"/>
    <property type="match status" value="1"/>
</dbReference>
<accession>A0ABU6B305</accession>
<protein>
    <submittedName>
        <fullName evidence="1">YbaB/EbfC family nucleoid-associated protein</fullName>
    </submittedName>
</protein>
<dbReference type="RefSeq" id="WP_195078078.1">
    <property type="nucleotide sequence ID" value="NZ_JAYESH010000016.1"/>
</dbReference>
<dbReference type="Proteomes" id="UP001348098">
    <property type="component" value="Unassembled WGS sequence"/>
</dbReference>
<gene>
    <name evidence="1" type="ORF">U3653_29155</name>
</gene>
<proteinExistence type="predicted"/>
<sequence length="132" mass="14484">MDERYEQQLTELAAIREQVHDVRGEARSPDGYVTVAVDFTGAVTEVRLDPAALRTPSERLAAIVTETARAAARLAHHQVTETITPISDIVGSMPELAELLPGAPSLREPAADVASDVEYLPDDEYEDEYYDT</sequence>
<dbReference type="InterPro" id="IPR004401">
    <property type="entry name" value="YbaB/EbfC"/>
</dbReference>
<dbReference type="InterPro" id="IPR036894">
    <property type="entry name" value="YbaB-like_sf"/>
</dbReference>
<organism evidence="1 2">
    <name type="scientific">Nocardia implantans</name>
    <dbReference type="NCBI Taxonomy" id="3108168"/>
    <lineage>
        <taxon>Bacteria</taxon>
        <taxon>Bacillati</taxon>
        <taxon>Actinomycetota</taxon>
        <taxon>Actinomycetes</taxon>
        <taxon>Mycobacteriales</taxon>
        <taxon>Nocardiaceae</taxon>
        <taxon>Nocardia</taxon>
    </lineage>
</organism>
<evidence type="ECO:0000313" key="1">
    <source>
        <dbReference type="EMBL" id="MEB3514111.1"/>
    </source>
</evidence>
<dbReference type="EMBL" id="JAYKYQ010000015">
    <property type="protein sequence ID" value="MEB3514111.1"/>
    <property type="molecule type" value="Genomic_DNA"/>
</dbReference>
<dbReference type="Gene3D" id="3.30.1310.10">
    <property type="entry name" value="Nucleoid-associated protein YbaB-like domain"/>
    <property type="match status" value="1"/>
</dbReference>
<evidence type="ECO:0000313" key="2">
    <source>
        <dbReference type="Proteomes" id="UP001348098"/>
    </source>
</evidence>
<reference evidence="1 2" key="1">
    <citation type="submission" date="2023-12" db="EMBL/GenBank/DDBJ databases">
        <title>novel species in genus Nocarida.</title>
        <authorList>
            <person name="Li Z."/>
        </authorList>
    </citation>
    <scope>NUCLEOTIDE SEQUENCE [LARGE SCALE GENOMIC DNA]</scope>
    <source>
        <strain evidence="1 2">CDC186</strain>
    </source>
</reference>
<name>A0ABU6B305_9NOCA</name>
<keyword evidence="2" id="KW-1185">Reference proteome</keyword>
<comment type="caution">
    <text evidence="1">The sequence shown here is derived from an EMBL/GenBank/DDBJ whole genome shotgun (WGS) entry which is preliminary data.</text>
</comment>